<dbReference type="Gramene" id="TraesLDM6B03G03517190.1">
    <property type="protein sequence ID" value="TraesLDM6B03G03517190.1"/>
    <property type="gene ID" value="TraesLDM6B03G03517190"/>
</dbReference>
<dbReference type="PANTHER" id="PTHR33453:SF40">
    <property type="entry name" value="RRNA N-GLYCOSYLASE"/>
    <property type="match status" value="1"/>
</dbReference>
<dbReference type="KEGG" id="taes:123136970"/>
<keyword evidence="1" id="KW-0611">Plant defense</keyword>
<dbReference type="PANTHER" id="PTHR33453">
    <property type="match status" value="1"/>
</dbReference>
<feature type="compositionally biased region" description="Polar residues" evidence="2">
    <location>
        <begin position="599"/>
        <end position="614"/>
    </location>
</feature>
<dbReference type="GO" id="GO:0090729">
    <property type="term" value="F:toxin activity"/>
    <property type="evidence" value="ECO:0007669"/>
    <property type="project" value="UniProtKB-KW"/>
</dbReference>
<evidence type="ECO:0000256" key="1">
    <source>
        <dbReference type="RuleBase" id="RU004915"/>
    </source>
</evidence>
<dbReference type="Gramene" id="TraesLAC6B03G03467240.1">
    <property type="protein sequence ID" value="TraesLAC6B03G03467240.1"/>
    <property type="gene ID" value="TraesLAC6B03G03467240"/>
</dbReference>
<feature type="region of interest" description="Disordered" evidence="2">
    <location>
        <begin position="584"/>
        <end position="646"/>
    </location>
</feature>
<comment type="catalytic activity">
    <reaction evidence="1">
        <text>Endohydrolysis of the N-glycosidic bond at one specific adenosine on the 28S rRNA.</text>
        <dbReference type="EC" id="3.2.2.22"/>
    </reaction>
</comment>
<dbReference type="Gene3D" id="3.40.420.10">
    <property type="entry name" value="Ricin (A subunit), domain 1"/>
    <property type="match status" value="1"/>
</dbReference>
<name>A0A3B6PKJ6_WHEAT</name>
<proteinExistence type="inferred from homology"/>
<dbReference type="SMR" id="A0A3B6PKJ6"/>
<dbReference type="Gramene" id="TraesCLE_scaffold_005826_01G000100.1">
    <property type="protein sequence ID" value="TraesCLE_scaffold_005826_01G000100.1"/>
    <property type="gene ID" value="TraesCLE_scaffold_005826_01G000100"/>
</dbReference>
<reference evidence="3" key="2">
    <citation type="submission" date="2018-10" db="UniProtKB">
        <authorList>
            <consortium name="EnsemblPlants"/>
        </authorList>
    </citation>
    <scope>IDENTIFICATION</scope>
</reference>
<dbReference type="Gramene" id="TraesMAC6B03G03511480.1">
    <property type="protein sequence ID" value="TraesMAC6B03G03511480.1"/>
    <property type="gene ID" value="TraesMAC6B03G03511480"/>
</dbReference>
<keyword evidence="1" id="KW-0652">Protein synthesis inhibitor</keyword>
<protein>
    <submittedName>
        <fullName evidence="3">rRNA N-glycosidase</fullName>
    </submittedName>
</protein>
<dbReference type="SUPFAM" id="SSF56371">
    <property type="entry name" value="Ribosome inactivating proteins (RIP)"/>
    <property type="match status" value="1"/>
</dbReference>
<dbReference type="PaxDb" id="4565-Traes_6BS_F87437638.3"/>
<dbReference type="Pfam" id="PF00161">
    <property type="entry name" value="RIP"/>
    <property type="match status" value="1"/>
</dbReference>
<dbReference type="RefSeq" id="XP_044412433.1">
    <property type="nucleotide sequence ID" value="XM_044556498.1"/>
</dbReference>
<dbReference type="Gramene" id="TraesRN6B0100543100.2">
    <property type="protein sequence ID" value="TraesRN6B0100543100.2"/>
    <property type="gene ID" value="TraesRN6B0100543100"/>
</dbReference>
<evidence type="ECO:0000313" key="3">
    <source>
        <dbReference type="EnsemblPlants" id="TraesCS6B02G212900.1"/>
    </source>
</evidence>
<feature type="region of interest" description="Disordered" evidence="2">
    <location>
        <begin position="456"/>
        <end position="562"/>
    </location>
</feature>
<dbReference type="AlphaFoldDB" id="A0A3B6PKJ6"/>
<keyword evidence="1" id="KW-0800">Toxin</keyword>
<feature type="compositionally biased region" description="Low complexity" evidence="2">
    <location>
        <begin position="528"/>
        <end position="540"/>
    </location>
</feature>
<dbReference type="InterPro" id="IPR001574">
    <property type="entry name" value="Ribosome_inactivat_prot"/>
</dbReference>
<dbReference type="GO" id="GO:0030598">
    <property type="term" value="F:rRNA N-glycosylase activity"/>
    <property type="evidence" value="ECO:0007669"/>
    <property type="project" value="UniProtKB-EC"/>
</dbReference>
<dbReference type="InterPro" id="IPR036041">
    <property type="entry name" value="Ribosome-inact_prot_sf"/>
</dbReference>
<dbReference type="Proteomes" id="UP000019116">
    <property type="component" value="Chromosome 6B"/>
</dbReference>
<organism evidence="3">
    <name type="scientific">Triticum aestivum</name>
    <name type="common">Wheat</name>
    <dbReference type="NCBI Taxonomy" id="4565"/>
    <lineage>
        <taxon>Eukaryota</taxon>
        <taxon>Viridiplantae</taxon>
        <taxon>Streptophyta</taxon>
        <taxon>Embryophyta</taxon>
        <taxon>Tracheophyta</taxon>
        <taxon>Spermatophyta</taxon>
        <taxon>Magnoliopsida</taxon>
        <taxon>Liliopsida</taxon>
        <taxon>Poales</taxon>
        <taxon>Poaceae</taxon>
        <taxon>BOP clade</taxon>
        <taxon>Pooideae</taxon>
        <taxon>Triticodae</taxon>
        <taxon>Triticeae</taxon>
        <taxon>Triticinae</taxon>
        <taxon>Triticum</taxon>
    </lineage>
</organism>
<dbReference type="GO" id="GO:0017148">
    <property type="term" value="P:negative regulation of translation"/>
    <property type="evidence" value="ECO:0007669"/>
    <property type="project" value="UniProtKB-KW"/>
</dbReference>
<dbReference type="InterPro" id="IPR016138">
    <property type="entry name" value="Ribosome_inactivat_prot_sub1"/>
</dbReference>
<dbReference type="Gramene" id="TraesNOR6B03G03548860.1">
    <property type="protein sequence ID" value="TraesNOR6B03G03548860.1"/>
    <property type="gene ID" value="TraesNOR6B03G03548860"/>
</dbReference>
<dbReference type="GO" id="GO:0006952">
    <property type="term" value="P:defense response"/>
    <property type="evidence" value="ECO:0007669"/>
    <property type="project" value="UniProtKB-KW"/>
</dbReference>
<dbReference type="GeneID" id="123136970"/>
<accession>A0A3B6PKJ6</accession>
<dbReference type="RefSeq" id="XP_044412432.1">
    <property type="nucleotide sequence ID" value="XM_044556497.1"/>
</dbReference>
<dbReference type="Gramene" id="TraesJAG6B03G03503120.1">
    <property type="protein sequence ID" value="TraesJAG6B03G03503120.1"/>
    <property type="gene ID" value="TraesJAG6B03G03503120"/>
</dbReference>
<dbReference type="Gramene" id="TraesCS6B03G0568500.2">
    <property type="protein sequence ID" value="TraesCS6B03G0568500.2.CDS"/>
    <property type="gene ID" value="TraesCS6B03G0568500"/>
</dbReference>
<dbReference type="Gramene" id="TraesSTA6B03G03503540.1">
    <property type="protein sequence ID" value="TraesSTA6B03G03503540.1"/>
    <property type="gene ID" value="TraesSTA6B03G03503540"/>
</dbReference>
<dbReference type="RefSeq" id="XP_044412434.1">
    <property type="nucleotide sequence ID" value="XM_044556499.1"/>
</dbReference>
<comment type="similarity">
    <text evidence="1">Belongs to the ribosome-inactivating protein family.</text>
</comment>
<dbReference type="RefSeq" id="XP_044412435.1">
    <property type="nucleotide sequence ID" value="XM_044556500.1"/>
</dbReference>
<sequence length="757" mass="83356">MAKQKKKPAPKDPAQFQKQLKMKLSNECRKYEIYLNRQDMDDLKKIADKLDEGYFCSEADKTVELEFYSQVEQDIRKTMRKVYARSSNWSKTEKLVKELDATLKILTGDEQKSLYVADTKKQQQFVLARSWLESMQQKQSSCKRCEDPEPECDEETQYWINTLNTGIILDKTLVELEVERSTLDLFKDTDIEQVFFNPRTASLANLINYMRDRLCENSQHQIFASGEDSCHLLPFKTAPHQPPKWMLVELRDQSAKCGVYMRGDNLYITAFRNQKNMIYELVESDNLRIIEGSFVFGCNADYPALVKYDREVEDLPKEEADRRLLEIIFNLEENAADVHLLANYDHTQKMDDAERRQAIENVQKALIRKMVVLSEVSRFVNLFIAVNADWNNSIASLTKLLLTFMRRWGPMSKKVRNSNSSDVLPKSLQDNLGLKFVSDLIKVMHLVLNTKHPELNKIGRSTPAEPSGGIPEASGSSYGDCKEAKSKARPSNGNPDPSGSSDSSLGQSCGSHAPSRPSDCGLGQSWLSDSSPGPSDGSPGQPRLSDGSHADGSPEQTGASGICPVQSGLYVFADPSGLYVFPDPSGSSDSSLGQFGGSHASSRPSGCSLRQSWLSDVSPGPSDGSPGQPRPSDGSHADGSPEQTGASGICPVQSGLYVFPEQSGLSAVSYISSVISSAIESLRMAILFARSGSIHPLSHHPLGPVRIHAPLVPLLRPSDGSPEQTGKSGICPVQSGHPLSHHLLGPVRVHSPFGSST</sequence>
<keyword evidence="4" id="KW-1185">Reference proteome</keyword>
<feature type="compositionally biased region" description="Low complexity" evidence="2">
    <location>
        <begin position="491"/>
        <end position="504"/>
    </location>
</feature>
<feature type="compositionally biased region" description="Low complexity" evidence="2">
    <location>
        <begin position="615"/>
        <end position="634"/>
    </location>
</feature>
<reference evidence="3" key="1">
    <citation type="submission" date="2018-08" db="EMBL/GenBank/DDBJ databases">
        <authorList>
            <person name="Rossello M."/>
        </authorList>
    </citation>
    <scope>NUCLEOTIDE SEQUENCE [LARGE SCALE GENOMIC DNA]</scope>
    <source>
        <strain evidence="3">cv. Chinese Spring</strain>
    </source>
</reference>
<gene>
    <name evidence="3" type="primary">LOC123136970</name>
</gene>
<dbReference type="Gramene" id="TraesCS6B02G212900.1">
    <property type="protein sequence ID" value="TraesCS6B02G212900.1"/>
    <property type="gene ID" value="TraesCS6B02G212900"/>
</dbReference>
<dbReference type="EnsemblPlants" id="TraesCS6B02G212900.1">
    <property type="protein sequence ID" value="TraesCS6B02G212900.1"/>
    <property type="gene ID" value="TraesCS6B02G212900"/>
</dbReference>
<evidence type="ECO:0000313" key="4">
    <source>
        <dbReference type="Proteomes" id="UP000019116"/>
    </source>
</evidence>
<dbReference type="RefSeq" id="XP_044412431.1">
    <property type="nucleotide sequence ID" value="XM_044556496.1"/>
</dbReference>
<dbReference type="Gramene" id="TraesWEE_scaffold_002114_01G000100.1">
    <property type="protein sequence ID" value="TraesWEE_scaffold_002114_01G000100.1"/>
    <property type="gene ID" value="TraesWEE_scaffold_002114_01G000100"/>
</dbReference>
<dbReference type="OMA" id="PSGSSDX"/>
<evidence type="ECO:0000256" key="2">
    <source>
        <dbReference type="SAM" id="MobiDB-lite"/>
    </source>
</evidence>
<keyword evidence="1" id="KW-0378">Hydrolase</keyword>
<dbReference type="Gramene" id="TraesARI6B03G03471660.1">
    <property type="protein sequence ID" value="TraesARI6B03G03471660.1"/>
    <property type="gene ID" value="TraesARI6B03G03471660"/>
</dbReference>